<accession>A0A7V2ATZ5</accession>
<evidence type="ECO:0008006" key="2">
    <source>
        <dbReference type="Google" id="ProtNLM"/>
    </source>
</evidence>
<comment type="caution">
    <text evidence="1">The sequence shown here is derived from an EMBL/GenBank/DDBJ whole genome shotgun (WGS) entry which is preliminary data.</text>
</comment>
<name>A0A7V2ATZ5_UNCEI</name>
<dbReference type="Proteomes" id="UP000886069">
    <property type="component" value="Unassembled WGS sequence"/>
</dbReference>
<gene>
    <name evidence="1" type="ORF">ENO08_02050</name>
</gene>
<reference evidence="1" key="1">
    <citation type="journal article" date="2020" name="mSystems">
        <title>Genome- and Community-Level Interaction Insights into Carbon Utilization and Element Cycling Functions of Hydrothermarchaeota in Hydrothermal Sediment.</title>
        <authorList>
            <person name="Zhou Z."/>
            <person name="Liu Y."/>
            <person name="Xu W."/>
            <person name="Pan J."/>
            <person name="Luo Z.H."/>
            <person name="Li M."/>
        </authorList>
    </citation>
    <scope>NUCLEOTIDE SEQUENCE [LARGE SCALE GENOMIC DNA]</scope>
    <source>
        <strain evidence="1">SpSt-1233</strain>
    </source>
</reference>
<dbReference type="EMBL" id="DSEC01000145">
    <property type="protein sequence ID" value="HER43225.1"/>
    <property type="molecule type" value="Genomic_DNA"/>
</dbReference>
<evidence type="ECO:0000313" key="1">
    <source>
        <dbReference type="EMBL" id="HER43225.1"/>
    </source>
</evidence>
<proteinExistence type="predicted"/>
<organism evidence="1">
    <name type="scientific">Eiseniibacteriota bacterium</name>
    <dbReference type="NCBI Taxonomy" id="2212470"/>
    <lineage>
        <taxon>Bacteria</taxon>
        <taxon>Candidatus Eiseniibacteriota</taxon>
    </lineage>
</organism>
<dbReference type="AlphaFoldDB" id="A0A7V2ATZ5"/>
<protein>
    <recommendedName>
        <fullName evidence="2">DUF1573 domain-containing protein</fullName>
    </recommendedName>
</protein>
<sequence length="75" mass="8302">MHRSHRYAALVVLGAFLLAAWSAALFGQKDEAPKLFVNNTNVEVGDVLEGKDIEYIFHIRNHGKGELQIISVKPG</sequence>